<keyword evidence="11" id="KW-0256">Endoplasmic reticulum</keyword>
<dbReference type="Pfam" id="PF12678">
    <property type="entry name" value="zf-rbx1"/>
    <property type="match status" value="1"/>
</dbReference>
<evidence type="ECO:0000256" key="4">
    <source>
        <dbReference type="ARBA" id="ARBA00010089"/>
    </source>
</evidence>
<evidence type="ECO:0000256" key="3">
    <source>
        <dbReference type="ARBA" id="ARBA00004906"/>
    </source>
</evidence>
<evidence type="ECO:0000256" key="9">
    <source>
        <dbReference type="ARBA" id="ARBA00022771"/>
    </source>
</evidence>
<evidence type="ECO:0000256" key="7">
    <source>
        <dbReference type="ARBA" id="ARBA00022692"/>
    </source>
</evidence>
<dbReference type="PANTHER" id="PTHR22763">
    <property type="entry name" value="RING ZINC FINGER PROTEIN"/>
    <property type="match status" value="1"/>
</dbReference>
<dbReference type="GO" id="GO:0036503">
    <property type="term" value="P:ERAD pathway"/>
    <property type="evidence" value="ECO:0007669"/>
    <property type="project" value="TreeGrafter"/>
</dbReference>
<dbReference type="PROSITE" id="PS50089">
    <property type="entry name" value="ZF_RING_2"/>
    <property type="match status" value="1"/>
</dbReference>
<gene>
    <name evidence="19" type="primary">HRD1</name>
    <name evidence="19" type="ORF">MYAM1_000731</name>
</gene>
<keyword evidence="13 17" id="KW-1133">Transmembrane helix</keyword>
<evidence type="ECO:0000259" key="18">
    <source>
        <dbReference type="PROSITE" id="PS50089"/>
    </source>
</evidence>
<protein>
    <recommendedName>
        <fullName evidence="5">RING-type E3 ubiquitin transferase</fullName>
        <ecNumber evidence="5">2.3.2.27</ecNumber>
    </recommendedName>
</protein>
<evidence type="ECO:0000256" key="8">
    <source>
        <dbReference type="ARBA" id="ARBA00022723"/>
    </source>
</evidence>
<evidence type="ECO:0000256" key="11">
    <source>
        <dbReference type="ARBA" id="ARBA00022824"/>
    </source>
</evidence>
<keyword evidence="19" id="KW-0012">Acyltransferase</keyword>
<feature type="compositionally biased region" description="Polar residues" evidence="16">
    <location>
        <begin position="518"/>
        <end position="534"/>
    </location>
</feature>
<evidence type="ECO:0000313" key="19">
    <source>
        <dbReference type="EMBL" id="WFC98010.1"/>
    </source>
</evidence>
<feature type="compositionally biased region" description="Low complexity" evidence="16">
    <location>
        <begin position="387"/>
        <end position="405"/>
    </location>
</feature>
<evidence type="ECO:0000256" key="2">
    <source>
        <dbReference type="ARBA" id="ARBA00004477"/>
    </source>
</evidence>
<evidence type="ECO:0000256" key="6">
    <source>
        <dbReference type="ARBA" id="ARBA00022679"/>
    </source>
</evidence>
<evidence type="ECO:0000256" key="1">
    <source>
        <dbReference type="ARBA" id="ARBA00000900"/>
    </source>
</evidence>
<feature type="transmembrane region" description="Helical" evidence="17">
    <location>
        <begin position="20"/>
        <end position="43"/>
    </location>
</feature>
<dbReference type="InterPro" id="IPR057992">
    <property type="entry name" value="TPR_SYVN1_N"/>
</dbReference>
<comment type="pathway">
    <text evidence="3">Protein modification; protein ubiquitination.</text>
</comment>
<comment type="catalytic activity">
    <reaction evidence="1">
        <text>S-ubiquitinyl-[E2 ubiquitin-conjugating enzyme]-L-cysteine + [acceptor protein]-L-lysine = [E2 ubiquitin-conjugating enzyme]-L-cysteine + N(6)-ubiquitinyl-[acceptor protein]-L-lysine.</text>
        <dbReference type="EC" id="2.3.2.27"/>
    </reaction>
</comment>
<dbReference type="SUPFAM" id="SSF57850">
    <property type="entry name" value="RING/U-box"/>
    <property type="match status" value="1"/>
</dbReference>
<comment type="subcellular location">
    <subcellularLocation>
        <location evidence="2">Endoplasmic reticulum membrane</location>
        <topology evidence="2">Multi-pass membrane protein</topology>
    </subcellularLocation>
</comment>
<dbReference type="SMART" id="SM00184">
    <property type="entry name" value="RING"/>
    <property type="match status" value="1"/>
</dbReference>
<dbReference type="GO" id="GO:0043161">
    <property type="term" value="P:proteasome-mediated ubiquitin-dependent protein catabolic process"/>
    <property type="evidence" value="ECO:0007669"/>
    <property type="project" value="TreeGrafter"/>
</dbReference>
<feature type="region of interest" description="Disordered" evidence="16">
    <location>
        <begin position="339"/>
        <end position="367"/>
    </location>
</feature>
<dbReference type="AlphaFoldDB" id="A0AAJ5YQ24"/>
<keyword evidence="6 19" id="KW-0808">Transferase</keyword>
<feature type="compositionally biased region" description="Polar residues" evidence="16">
    <location>
        <begin position="426"/>
        <end position="438"/>
    </location>
</feature>
<dbReference type="EMBL" id="CP119943">
    <property type="protein sequence ID" value="WFC98010.1"/>
    <property type="molecule type" value="Genomic_DNA"/>
</dbReference>
<evidence type="ECO:0000256" key="5">
    <source>
        <dbReference type="ARBA" id="ARBA00012483"/>
    </source>
</evidence>
<evidence type="ECO:0000256" key="13">
    <source>
        <dbReference type="ARBA" id="ARBA00022989"/>
    </source>
</evidence>
<dbReference type="InterPro" id="IPR013083">
    <property type="entry name" value="Znf_RING/FYVE/PHD"/>
</dbReference>
<dbReference type="Pfam" id="PF25563">
    <property type="entry name" value="TPR_SYVN1_N"/>
    <property type="match status" value="1"/>
</dbReference>
<keyword evidence="9 15" id="KW-0863">Zinc-finger</keyword>
<evidence type="ECO:0000256" key="14">
    <source>
        <dbReference type="ARBA" id="ARBA00023136"/>
    </source>
</evidence>
<evidence type="ECO:0000256" key="17">
    <source>
        <dbReference type="SAM" id="Phobius"/>
    </source>
</evidence>
<feature type="transmembrane region" description="Helical" evidence="17">
    <location>
        <begin position="128"/>
        <end position="148"/>
    </location>
</feature>
<evidence type="ECO:0000256" key="15">
    <source>
        <dbReference type="PROSITE-ProRule" id="PRU00175"/>
    </source>
</evidence>
<keyword evidence="20" id="KW-1185">Reference proteome</keyword>
<dbReference type="Proteomes" id="UP001219567">
    <property type="component" value="Chromosome 1"/>
</dbReference>
<keyword evidence="12" id="KW-0862">Zinc</keyword>
<name>A0AAJ5YQ24_9BASI</name>
<keyword evidence="7 17" id="KW-0812">Transmembrane</keyword>
<evidence type="ECO:0000256" key="16">
    <source>
        <dbReference type="SAM" id="MobiDB-lite"/>
    </source>
</evidence>
<dbReference type="InterPro" id="IPR058051">
    <property type="entry name" value="Znf_RING_synoviolin"/>
</dbReference>
<organism evidence="19 20">
    <name type="scientific">Malassezia yamatoensis</name>
    <dbReference type="NCBI Taxonomy" id="253288"/>
    <lineage>
        <taxon>Eukaryota</taxon>
        <taxon>Fungi</taxon>
        <taxon>Dikarya</taxon>
        <taxon>Basidiomycota</taxon>
        <taxon>Ustilaginomycotina</taxon>
        <taxon>Malasseziomycetes</taxon>
        <taxon>Malasseziales</taxon>
        <taxon>Malasseziaceae</taxon>
        <taxon>Malassezia</taxon>
    </lineage>
</organism>
<dbReference type="GO" id="GO:0012505">
    <property type="term" value="C:endomembrane system"/>
    <property type="evidence" value="ECO:0007669"/>
    <property type="project" value="TreeGrafter"/>
</dbReference>
<dbReference type="EC" id="2.3.2.27" evidence="5"/>
<feature type="region of interest" description="Disordered" evidence="16">
    <location>
        <begin position="486"/>
        <end position="548"/>
    </location>
</feature>
<dbReference type="GO" id="GO:0061630">
    <property type="term" value="F:ubiquitin protein ligase activity"/>
    <property type="evidence" value="ECO:0007669"/>
    <property type="project" value="UniProtKB-EC"/>
</dbReference>
<reference evidence="19 20" key="1">
    <citation type="submission" date="2023-03" db="EMBL/GenBank/DDBJ databases">
        <title>Mating type loci evolution in Malassezia.</title>
        <authorList>
            <person name="Coelho M.A."/>
        </authorList>
    </citation>
    <scope>NUCLEOTIDE SEQUENCE [LARGE SCALE GENOMIC DNA]</scope>
    <source>
        <strain evidence="19 20">CBS 9725</strain>
    </source>
</reference>
<sequence length="597" mass="66927">MFAAVILKAGLEQPDYLTAASWLITSNGCFLVLCNFAVYLLLLSGRLTQLLLFGSLRRSETERFSERLWMSMFNIFFTVTSFPTNFDARYLLLIAFVQFFQLFHALCEVRIEQMGQVTDLPRIFHLRMVALLCWLGASDFSLCALTLMLCSHSFGPGGFMVYMSTFQIVQLFEWAKLLGNYICEYYELQQEEPWPAKSRYLRVIEIVTKSFMFLTYPICYGLYYYNATTTFFVSFSALRDFLALGYALFNNLRTLIRSHAATRDMETRYPSLSEAEVEALSDRTCIICREELKSTSGSRVENDTPKRIACGHVFHFGCLHSWLERQQSCPTCRRSVLDTAPLASSPPPNPEREAEARDPANVANLPQRPNITLQSLLARFNNTAPVQSASTSQPTSAAASMSPSDAARHFFNNPRLDPRRLKDLTNARSPELSTNEPSETAFAPVRMPESGLDLSPNSHQQSTDVSDRGVREAVRKAALARFASYESGSLRSSSTTPYSGQSESPPSNSSPSAPSEDNMASVNTAETSSGTFNDQGAMRTASQLDREEPLTYDTQLHEQLRLLEETQTVLQETIARLRAALRVSDRKGKLPSTSIPT</sequence>
<feature type="transmembrane region" description="Helical" evidence="17">
    <location>
        <begin position="88"/>
        <end position="107"/>
    </location>
</feature>
<feature type="compositionally biased region" description="Basic and acidic residues" evidence="16">
    <location>
        <begin position="416"/>
        <end position="425"/>
    </location>
</feature>
<dbReference type="InterPro" id="IPR001841">
    <property type="entry name" value="Znf_RING"/>
</dbReference>
<dbReference type="CDD" id="cd16479">
    <property type="entry name" value="RING-H2_synoviolin"/>
    <property type="match status" value="1"/>
</dbReference>
<feature type="compositionally biased region" description="Polar residues" evidence="16">
    <location>
        <begin position="455"/>
        <end position="464"/>
    </location>
</feature>
<feature type="domain" description="RING-type" evidence="18">
    <location>
        <begin position="285"/>
        <end position="333"/>
    </location>
</feature>
<evidence type="ECO:0000256" key="10">
    <source>
        <dbReference type="ARBA" id="ARBA00022786"/>
    </source>
</evidence>
<feature type="region of interest" description="Disordered" evidence="16">
    <location>
        <begin position="384"/>
        <end position="470"/>
    </location>
</feature>
<dbReference type="PANTHER" id="PTHR22763:SF191">
    <property type="entry name" value="RING FINGER PROTEIN 145 HOMOLOG"/>
    <property type="match status" value="1"/>
</dbReference>
<dbReference type="Gene3D" id="3.30.40.10">
    <property type="entry name" value="Zinc/RING finger domain, C3HC4 (zinc finger)"/>
    <property type="match status" value="1"/>
</dbReference>
<dbReference type="InterPro" id="IPR050731">
    <property type="entry name" value="HRD1_E3_ubiq-ligases"/>
</dbReference>
<proteinExistence type="inferred from homology"/>
<accession>A0AAJ5YQ24</accession>
<keyword evidence="10" id="KW-0833">Ubl conjugation pathway</keyword>
<comment type="similarity">
    <text evidence="4">Belongs to the HRD1 family.</text>
</comment>
<feature type="compositionally biased region" description="Low complexity" evidence="16">
    <location>
        <begin position="499"/>
        <end position="515"/>
    </location>
</feature>
<feature type="compositionally biased region" description="Polar residues" evidence="16">
    <location>
        <begin position="486"/>
        <end position="498"/>
    </location>
</feature>
<dbReference type="InterPro" id="IPR024766">
    <property type="entry name" value="Znf_RING_H2"/>
</dbReference>
<evidence type="ECO:0000256" key="12">
    <source>
        <dbReference type="ARBA" id="ARBA00022833"/>
    </source>
</evidence>
<evidence type="ECO:0000313" key="20">
    <source>
        <dbReference type="Proteomes" id="UP001219567"/>
    </source>
</evidence>
<keyword evidence="8" id="KW-0479">Metal-binding</keyword>
<keyword evidence="14 17" id="KW-0472">Membrane</keyword>
<dbReference type="GO" id="GO:0008270">
    <property type="term" value="F:zinc ion binding"/>
    <property type="evidence" value="ECO:0007669"/>
    <property type="project" value="UniProtKB-KW"/>
</dbReference>